<evidence type="ECO:0000256" key="2">
    <source>
        <dbReference type="ARBA" id="ARBA00022448"/>
    </source>
</evidence>
<reference evidence="10 11" key="1">
    <citation type="journal article" date="2015" name="BMC Genomics">
        <title>Genome mining reveals unlocked bioactive potential of marine Gram-negative bacteria.</title>
        <authorList>
            <person name="Machado H."/>
            <person name="Sonnenschein E.C."/>
            <person name="Melchiorsen J."/>
            <person name="Gram L."/>
        </authorList>
    </citation>
    <scope>NUCLEOTIDE SEQUENCE [LARGE SCALE GENOMIC DNA]</scope>
    <source>
        <strain evidence="10 11">S2757</strain>
    </source>
</reference>
<evidence type="ECO:0000313" key="10">
    <source>
        <dbReference type="EMBL" id="KJY84353.1"/>
    </source>
</evidence>
<dbReference type="InterPro" id="IPR006058">
    <property type="entry name" value="2Fe2S_fd_BS"/>
</dbReference>
<dbReference type="PANTHER" id="PTHR43112:SF3">
    <property type="entry name" value="FERREDOXIN-2, CHLOROPLASTIC"/>
    <property type="match status" value="1"/>
</dbReference>
<accession>A0A0F4NNC9</accession>
<gene>
    <name evidence="10" type="ORF">TW81_03985</name>
</gene>
<evidence type="ECO:0000256" key="7">
    <source>
        <dbReference type="ARBA" id="ARBA00023014"/>
    </source>
</evidence>
<keyword evidence="6" id="KW-0408">Iron</keyword>
<dbReference type="OrthoDB" id="9806195at2"/>
<dbReference type="InterPro" id="IPR012675">
    <property type="entry name" value="Beta-grasp_dom_sf"/>
</dbReference>
<comment type="similarity">
    <text evidence="1">Belongs to the 2Fe2S plant-type ferredoxin family.</text>
</comment>
<evidence type="ECO:0000259" key="9">
    <source>
        <dbReference type="PROSITE" id="PS51085"/>
    </source>
</evidence>
<keyword evidence="7" id="KW-0411">Iron-sulfur</keyword>
<dbReference type="EMBL" id="JXXV01000008">
    <property type="protein sequence ID" value="KJY84353.1"/>
    <property type="molecule type" value="Genomic_DNA"/>
</dbReference>
<evidence type="ECO:0000256" key="3">
    <source>
        <dbReference type="ARBA" id="ARBA00022714"/>
    </source>
</evidence>
<keyword evidence="11" id="KW-1185">Reference proteome</keyword>
<dbReference type="PATRIC" id="fig|579748.3.peg.822"/>
<dbReference type="AlphaFoldDB" id="A0A0F4NNC9"/>
<dbReference type="InterPro" id="IPR001041">
    <property type="entry name" value="2Fe-2S_ferredoxin-type"/>
</dbReference>
<dbReference type="Proteomes" id="UP000033673">
    <property type="component" value="Unassembled WGS sequence"/>
</dbReference>
<dbReference type="SUPFAM" id="SSF54292">
    <property type="entry name" value="2Fe-2S ferredoxin-like"/>
    <property type="match status" value="1"/>
</dbReference>
<evidence type="ECO:0000256" key="5">
    <source>
        <dbReference type="ARBA" id="ARBA00022982"/>
    </source>
</evidence>
<keyword evidence="4" id="KW-0479">Metal-binding</keyword>
<feature type="domain" description="2Fe-2S ferredoxin-type" evidence="9">
    <location>
        <begin position="3"/>
        <end position="89"/>
    </location>
</feature>
<proteinExistence type="inferred from homology"/>
<evidence type="ECO:0000256" key="1">
    <source>
        <dbReference type="ARBA" id="ARBA00007874"/>
    </source>
</evidence>
<dbReference type="InterPro" id="IPR036010">
    <property type="entry name" value="2Fe-2S_ferredoxin-like_sf"/>
</dbReference>
<dbReference type="GO" id="GO:0046872">
    <property type="term" value="F:metal ion binding"/>
    <property type="evidence" value="ECO:0007669"/>
    <property type="project" value="UniProtKB-KW"/>
</dbReference>
<protein>
    <submittedName>
        <fullName evidence="10">Ferredoxin</fullName>
    </submittedName>
</protein>
<comment type="caution">
    <text evidence="10">The sequence shown here is derived from an EMBL/GenBank/DDBJ whole genome shotgun (WGS) entry which is preliminary data.</text>
</comment>
<keyword evidence="5" id="KW-0249">Electron transport</keyword>
<evidence type="ECO:0000256" key="8">
    <source>
        <dbReference type="ARBA" id="ARBA00034078"/>
    </source>
</evidence>
<dbReference type="PROSITE" id="PS00197">
    <property type="entry name" value="2FE2S_FER_1"/>
    <property type="match status" value="1"/>
</dbReference>
<dbReference type="GO" id="GO:0051537">
    <property type="term" value="F:2 iron, 2 sulfur cluster binding"/>
    <property type="evidence" value="ECO:0007669"/>
    <property type="project" value="UniProtKB-KW"/>
</dbReference>
<dbReference type="STRING" id="579748.TW81_03985"/>
<dbReference type="Gene3D" id="3.10.20.30">
    <property type="match status" value="1"/>
</dbReference>
<keyword evidence="3" id="KW-0001">2Fe-2S</keyword>
<evidence type="ECO:0000256" key="6">
    <source>
        <dbReference type="ARBA" id="ARBA00023004"/>
    </source>
</evidence>
<keyword evidence="2" id="KW-0813">Transport</keyword>
<dbReference type="Pfam" id="PF00111">
    <property type="entry name" value="Fer2"/>
    <property type="match status" value="1"/>
</dbReference>
<comment type="cofactor">
    <cofactor evidence="8">
        <name>[2Fe-2S] cluster</name>
        <dbReference type="ChEBI" id="CHEBI:190135"/>
    </cofactor>
</comment>
<name>A0A0F4NNC9_9VIBR</name>
<dbReference type="PROSITE" id="PS51085">
    <property type="entry name" value="2FE2S_FER_2"/>
    <property type="match status" value="1"/>
</dbReference>
<evidence type="ECO:0000313" key="11">
    <source>
        <dbReference type="Proteomes" id="UP000033673"/>
    </source>
</evidence>
<dbReference type="CDD" id="cd00207">
    <property type="entry name" value="fer2"/>
    <property type="match status" value="1"/>
</dbReference>
<evidence type="ECO:0000256" key="4">
    <source>
        <dbReference type="ARBA" id="ARBA00022723"/>
    </source>
</evidence>
<organism evidence="10 11">
    <name type="scientific">Vibrio galatheae</name>
    <dbReference type="NCBI Taxonomy" id="579748"/>
    <lineage>
        <taxon>Bacteria</taxon>
        <taxon>Pseudomonadati</taxon>
        <taxon>Pseudomonadota</taxon>
        <taxon>Gammaproteobacteria</taxon>
        <taxon>Vibrionales</taxon>
        <taxon>Vibrionaceae</taxon>
        <taxon>Vibrio</taxon>
    </lineage>
</organism>
<dbReference type="RefSeq" id="WP_045954446.1">
    <property type="nucleotide sequence ID" value="NZ_JXXV01000008.1"/>
</dbReference>
<sequence length="89" mass="10080">MKHSVILLPENIQFEVQDGQTVLQAALNNNIRFPHRCQVGACAACLCRKLEGTVSYHLEPMLTEKEQQQGWIFACQAFAESKLVLTFDE</sequence>
<dbReference type="PANTHER" id="PTHR43112">
    <property type="entry name" value="FERREDOXIN"/>
    <property type="match status" value="1"/>
</dbReference>